<feature type="domain" description="POTRA" evidence="9">
    <location>
        <begin position="216"/>
        <end position="269"/>
    </location>
</feature>
<dbReference type="Pfam" id="PF03799">
    <property type="entry name" value="FtsQ_DivIB_C"/>
    <property type="match status" value="1"/>
</dbReference>
<keyword evidence="4 7" id="KW-1133">Transmembrane helix</keyword>
<dbReference type="KEGG" id="tbw:NCTC13354_00286"/>
<dbReference type="EMBL" id="LR134476">
    <property type="protein sequence ID" value="VEI12598.1"/>
    <property type="molecule type" value="Genomic_DNA"/>
</dbReference>
<feature type="transmembrane region" description="Helical" evidence="7">
    <location>
        <begin position="173"/>
        <end position="191"/>
    </location>
</feature>
<keyword evidence="5" id="KW-0131">Cell cycle</keyword>
<feature type="compositionally biased region" description="Acidic residues" evidence="6">
    <location>
        <begin position="51"/>
        <end position="60"/>
    </location>
</feature>
<dbReference type="Pfam" id="PF08478">
    <property type="entry name" value="POTRA_1"/>
    <property type="match status" value="1"/>
</dbReference>
<name>A0A448PCD8_9ACTO</name>
<protein>
    <submittedName>
        <fullName evidence="10">Cell division protein FtsQ</fullName>
    </submittedName>
</protein>
<gene>
    <name evidence="10" type="ORF">NCTC13354_00286</name>
</gene>
<organism evidence="10 11">
    <name type="scientific">Trueperella bialowiezensis</name>
    <dbReference type="NCBI Taxonomy" id="312285"/>
    <lineage>
        <taxon>Bacteria</taxon>
        <taxon>Bacillati</taxon>
        <taxon>Actinomycetota</taxon>
        <taxon>Actinomycetes</taxon>
        <taxon>Actinomycetales</taxon>
        <taxon>Actinomycetaceae</taxon>
        <taxon>Trueperella</taxon>
    </lineage>
</organism>
<keyword evidence="11" id="KW-1185">Reference proteome</keyword>
<dbReference type="Gene3D" id="3.10.20.310">
    <property type="entry name" value="membrane protein fhac"/>
    <property type="match status" value="1"/>
</dbReference>
<evidence type="ECO:0000256" key="7">
    <source>
        <dbReference type="SAM" id="Phobius"/>
    </source>
</evidence>
<evidence type="ECO:0000313" key="10">
    <source>
        <dbReference type="EMBL" id="VEI12598.1"/>
    </source>
</evidence>
<keyword evidence="3 7" id="KW-0812">Transmembrane</keyword>
<evidence type="ECO:0000259" key="8">
    <source>
        <dbReference type="Pfam" id="PF03799"/>
    </source>
</evidence>
<evidence type="ECO:0000259" key="9">
    <source>
        <dbReference type="Pfam" id="PF08478"/>
    </source>
</evidence>
<keyword evidence="7" id="KW-0472">Membrane</keyword>
<evidence type="ECO:0000256" key="4">
    <source>
        <dbReference type="ARBA" id="ARBA00022989"/>
    </source>
</evidence>
<reference evidence="10 11" key="1">
    <citation type="submission" date="2018-12" db="EMBL/GenBank/DDBJ databases">
        <authorList>
            <consortium name="Pathogen Informatics"/>
        </authorList>
    </citation>
    <scope>NUCLEOTIDE SEQUENCE [LARGE SCALE GENOMIC DNA]</scope>
    <source>
        <strain evidence="10 11">NCTC13354</strain>
    </source>
</reference>
<feature type="region of interest" description="Disordered" evidence="6">
    <location>
        <begin position="134"/>
        <end position="161"/>
    </location>
</feature>
<feature type="domain" description="Cell division protein FtsQ/DivIB C-terminal" evidence="8">
    <location>
        <begin position="285"/>
        <end position="379"/>
    </location>
</feature>
<keyword evidence="1" id="KW-1003">Cell membrane</keyword>
<dbReference type="PANTHER" id="PTHR37820">
    <property type="entry name" value="CELL DIVISION PROTEIN DIVIB"/>
    <property type="match status" value="1"/>
</dbReference>
<evidence type="ECO:0000256" key="1">
    <source>
        <dbReference type="ARBA" id="ARBA00022475"/>
    </source>
</evidence>
<feature type="compositionally biased region" description="Basic residues" evidence="6">
    <location>
        <begin position="1"/>
        <end position="11"/>
    </location>
</feature>
<evidence type="ECO:0000256" key="3">
    <source>
        <dbReference type="ARBA" id="ARBA00022692"/>
    </source>
</evidence>
<sequence length="394" mass="41996">MRAPRQPRKPRQISTPHVSERQGGGELPVANRPTIDDHVPTAPMPPPADAVDAEWTDAEDTYTQAGWSASSAMSNAEDDAGGGEHDSSESDIAEDSEPSTSLIRRELPAWLTPDQLRALPGRLGSTFTGLTSAVSARNTSDKQHDQHAGSSVSLDARREERRRENQLVTVKRLVKIAAVIIVCAIAAWALLGSPVLRYKYSPEQITGYGEPSIVNRGELEQLVATYDGKPLLLLNERAMEEDITSQIAEVAAVSVTRDFPRSLSISITEATPVACLAAADTCTAVTADGTELDIPQEIAGALPRIGSIGDQINRASAVSHAVEVLGALTPETRGLIADISVANGDLATLTLTDGRTVFWGGFERNAFKAQVLNAIISQPASHYDVSVPEAPVSR</sequence>
<dbReference type="OrthoDB" id="4793367at2"/>
<accession>A0A448PCD8</accession>
<dbReference type="InterPro" id="IPR013685">
    <property type="entry name" value="POTRA_FtsQ_type"/>
</dbReference>
<dbReference type="Proteomes" id="UP000269542">
    <property type="component" value="Chromosome"/>
</dbReference>
<feature type="compositionally biased region" description="Polar residues" evidence="6">
    <location>
        <begin position="61"/>
        <end position="74"/>
    </location>
</feature>
<dbReference type="GO" id="GO:0051301">
    <property type="term" value="P:cell division"/>
    <property type="evidence" value="ECO:0007669"/>
    <property type="project" value="UniProtKB-KW"/>
</dbReference>
<dbReference type="InterPro" id="IPR005548">
    <property type="entry name" value="Cell_div_FtsQ/DivIB_C"/>
</dbReference>
<dbReference type="PANTHER" id="PTHR37820:SF1">
    <property type="entry name" value="CELL DIVISION PROTEIN FTSQ"/>
    <property type="match status" value="1"/>
</dbReference>
<evidence type="ECO:0000256" key="6">
    <source>
        <dbReference type="SAM" id="MobiDB-lite"/>
    </source>
</evidence>
<dbReference type="GO" id="GO:0005886">
    <property type="term" value="C:plasma membrane"/>
    <property type="evidence" value="ECO:0007669"/>
    <property type="project" value="TreeGrafter"/>
</dbReference>
<feature type="region of interest" description="Disordered" evidence="6">
    <location>
        <begin position="1"/>
        <end position="101"/>
    </location>
</feature>
<evidence type="ECO:0000256" key="5">
    <source>
        <dbReference type="ARBA" id="ARBA00023306"/>
    </source>
</evidence>
<keyword evidence="2 10" id="KW-0132">Cell division</keyword>
<dbReference type="InterPro" id="IPR050487">
    <property type="entry name" value="FtsQ_DivIB"/>
</dbReference>
<dbReference type="AlphaFoldDB" id="A0A448PCD8"/>
<evidence type="ECO:0000256" key="2">
    <source>
        <dbReference type="ARBA" id="ARBA00022618"/>
    </source>
</evidence>
<proteinExistence type="predicted"/>
<evidence type="ECO:0000313" key="11">
    <source>
        <dbReference type="Proteomes" id="UP000269542"/>
    </source>
</evidence>